<dbReference type="SUPFAM" id="SSF88659">
    <property type="entry name" value="Sigma3 and sigma4 domains of RNA polymerase sigma factors"/>
    <property type="match status" value="1"/>
</dbReference>
<protein>
    <submittedName>
        <fullName evidence="7">Sigma-70 family RNA polymerase sigma factor</fullName>
    </submittedName>
</protein>
<dbReference type="PANTHER" id="PTHR43133:SF51">
    <property type="entry name" value="RNA POLYMERASE SIGMA FACTOR"/>
    <property type="match status" value="1"/>
</dbReference>
<dbReference type="InterPro" id="IPR013324">
    <property type="entry name" value="RNA_pol_sigma_r3/r4-like"/>
</dbReference>
<dbReference type="InterPro" id="IPR014284">
    <property type="entry name" value="RNA_pol_sigma-70_dom"/>
</dbReference>
<sequence length="195" mass="22932">MIRANKISDSILVSDYISGKEASLSILINRHQQRLFSFIYSKVQSKDVTEDIFQDTFIKVIRTLKKGKYNEEGKFLPWVMRIAHNLVIDYFRKNNRMPNFKNTDEFDIFSVLGDGSLNAEKKIIQEQIYNDVRELINELPDEQKEVLVMRMYKDMSFKEISENTGVSINTALGRMRYALINMRKLIEKHKIILVN</sequence>
<evidence type="ECO:0000259" key="5">
    <source>
        <dbReference type="Pfam" id="PF04542"/>
    </source>
</evidence>
<dbReference type="Proteomes" id="UP000516764">
    <property type="component" value="Chromosome"/>
</dbReference>
<dbReference type="RefSeq" id="WP_088353300.1">
    <property type="nucleotide sequence ID" value="NZ_CP061813.1"/>
</dbReference>
<dbReference type="KEGG" id="phal:H9I45_03615"/>
<dbReference type="SUPFAM" id="SSF88946">
    <property type="entry name" value="Sigma2 domain of RNA polymerase sigma factors"/>
    <property type="match status" value="1"/>
</dbReference>
<dbReference type="NCBIfam" id="TIGR02937">
    <property type="entry name" value="sigma70-ECF"/>
    <property type="match status" value="1"/>
</dbReference>
<dbReference type="OrthoDB" id="9790423at2"/>
<evidence type="ECO:0000259" key="6">
    <source>
        <dbReference type="Pfam" id="PF08281"/>
    </source>
</evidence>
<evidence type="ECO:0000256" key="4">
    <source>
        <dbReference type="ARBA" id="ARBA00023163"/>
    </source>
</evidence>
<dbReference type="InterPro" id="IPR013325">
    <property type="entry name" value="RNA_pol_sigma_r2"/>
</dbReference>
<dbReference type="InterPro" id="IPR039425">
    <property type="entry name" value="RNA_pol_sigma-70-like"/>
</dbReference>
<evidence type="ECO:0000256" key="2">
    <source>
        <dbReference type="ARBA" id="ARBA00023015"/>
    </source>
</evidence>
<evidence type="ECO:0000313" key="7">
    <source>
        <dbReference type="EMBL" id="QOD61550.1"/>
    </source>
</evidence>
<feature type="domain" description="RNA polymerase sigma factor 70 region 4 type 2" evidence="6">
    <location>
        <begin position="131"/>
        <end position="170"/>
    </location>
</feature>
<evidence type="ECO:0000256" key="1">
    <source>
        <dbReference type="ARBA" id="ARBA00010641"/>
    </source>
</evidence>
<dbReference type="GO" id="GO:0006352">
    <property type="term" value="P:DNA-templated transcription initiation"/>
    <property type="evidence" value="ECO:0007669"/>
    <property type="project" value="InterPro"/>
</dbReference>
<dbReference type="AlphaFoldDB" id="A0A7L8AHS5"/>
<dbReference type="CDD" id="cd06171">
    <property type="entry name" value="Sigma70_r4"/>
    <property type="match status" value="1"/>
</dbReference>
<dbReference type="InterPro" id="IPR036388">
    <property type="entry name" value="WH-like_DNA-bd_sf"/>
</dbReference>
<proteinExistence type="inferred from homology"/>
<dbReference type="InterPro" id="IPR007627">
    <property type="entry name" value="RNA_pol_sigma70_r2"/>
</dbReference>
<keyword evidence="3" id="KW-0731">Sigma factor</keyword>
<keyword evidence="4" id="KW-0804">Transcription</keyword>
<keyword evidence="8" id="KW-1185">Reference proteome</keyword>
<dbReference type="Gene3D" id="1.10.1740.10">
    <property type="match status" value="1"/>
</dbReference>
<dbReference type="InterPro" id="IPR013249">
    <property type="entry name" value="RNA_pol_sigma70_r4_t2"/>
</dbReference>
<dbReference type="GO" id="GO:0016987">
    <property type="term" value="F:sigma factor activity"/>
    <property type="evidence" value="ECO:0007669"/>
    <property type="project" value="UniProtKB-KW"/>
</dbReference>
<dbReference type="PANTHER" id="PTHR43133">
    <property type="entry name" value="RNA POLYMERASE ECF-TYPE SIGMA FACTO"/>
    <property type="match status" value="1"/>
</dbReference>
<dbReference type="EMBL" id="CP061813">
    <property type="protein sequence ID" value="QOD61550.1"/>
    <property type="molecule type" value="Genomic_DNA"/>
</dbReference>
<name>A0A7L8AHS5_9FLAO</name>
<dbReference type="GO" id="GO:0003677">
    <property type="term" value="F:DNA binding"/>
    <property type="evidence" value="ECO:0007669"/>
    <property type="project" value="InterPro"/>
</dbReference>
<dbReference type="Gene3D" id="1.10.10.10">
    <property type="entry name" value="Winged helix-like DNA-binding domain superfamily/Winged helix DNA-binding domain"/>
    <property type="match status" value="1"/>
</dbReference>
<comment type="similarity">
    <text evidence="1">Belongs to the sigma-70 factor family. ECF subfamily.</text>
</comment>
<organism evidence="7 8">
    <name type="scientific">Polaribacter haliotis</name>
    <dbReference type="NCBI Taxonomy" id="1888915"/>
    <lineage>
        <taxon>Bacteria</taxon>
        <taxon>Pseudomonadati</taxon>
        <taxon>Bacteroidota</taxon>
        <taxon>Flavobacteriia</taxon>
        <taxon>Flavobacteriales</taxon>
        <taxon>Flavobacteriaceae</taxon>
    </lineage>
</organism>
<reference evidence="7 8" key="1">
    <citation type="journal article" date="2016" name="Int. J. Syst. Evol. Microbiol.">
        <title>Polaribacter haliotis sp. nov., isolated from the gut of abalone Haliotis discus hannai.</title>
        <authorList>
            <person name="Kim Y.O."/>
            <person name="Park I.S."/>
            <person name="Park S."/>
            <person name="Nam B.H."/>
            <person name="Park J.M."/>
            <person name="Kim D.G."/>
            <person name="Yoon J.H."/>
        </authorList>
    </citation>
    <scope>NUCLEOTIDE SEQUENCE [LARGE SCALE GENOMIC DNA]</scope>
    <source>
        <strain evidence="7 8">KCTC 52418</strain>
    </source>
</reference>
<gene>
    <name evidence="7" type="ORF">H9I45_03615</name>
</gene>
<feature type="domain" description="RNA polymerase sigma-70 region 2" evidence="5">
    <location>
        <begin position="27"/>
        <end position="96"/>
    </location>
</feature>
<accession>A0A7L8AHS5</accession>
<evidence type="ECO:0000313" key="8">
    <source>
        <dbReference type="Proteomes" id="UP000516764"/>
    </source>
</evidence>
<dbReference type="Pfam" id="PF04542">
    <property type="entry name" value="Sigma70_r2"/>
    <property type="match status" value="1"/>
</dbReference>
<dbReference type="Pfam" id="PF08281">
    <property type="entry name" value="Sigma70_r4_2"/>
    <property type="match status" value="1"/>
</dbReference>
<evidence type="ECO:0000256" key="3">
    <source>
        <dbReference type="ARBA" id="ARBA00023082"/>
    </source>
</evidence>
<keyword evidence="2" id="KW-0805">Transcription regulation</keyword>